<reference evidence="2" key="1">
    <citation type="submission" date="2023-05" db="EMBL/GenBank/DDBJ databases">
        <authorList>
            <person name="Zhang X."/>
        </authorList>
    </citation>
    <scope>NUCLEOTIDE SEQUENCE</scope>
    <source>
        <strain evidence="2">YF14B1</strain>
    </source>
</reference>
<accession>A0AAE3U5P1</accession>
<dbReference type="AlphaFoldDB" id="A0AAE3U5P1"/>
<name>A0AAE3U5P1_9BACT</name>
<gene>
    <name evidence="2" type="ORF">QNI16_04490</name>
</gene>
<evidence type="ECO:0000259" key="1">
    <source>
        <dbReference type="Pfam" id="PF19920"/>
    </source>
</evidence>
<feature type="domain" description="MoxR-vWA-beta-propeller ternary system" evidence="1">
    <location>
        <begin position="6"/>
        <end position="206"/>
    </location>
</feature>
<protein>
    <recommendedName>
        <fullName evidence="1">MoxR-vWA-beta-propeller ternary system domain-containing protein</fullName>
    </recommendedName>
</protein>
<evidence type="ECO:0000313" key="3">
    <source>
        <dbReference type="Proteomes" id="UP001241110"/>
    </source>
</evidence>
<dbReference type="Proteomes" id="UP001241110">
    <property type="component" value="Unassembled WGS sequence"/>
</dbReference>
<dbReference type="RefSeq" id="WP_313976152.1">
    <property type="nucleotide sequence ID" value="NZ_JASJOS010000002.1"/>
</dbReference>
<proteinExistence type="predicted"/>
<organism evidence="2 3">
    <name type="scientific">Xanthocytophaga flava</name>
    <dbReference type="NCBI Taxonomy" id="3048013"/>
    <lineage>
        <taxon>Bacteria</taxon>
        <taxon>Pseudomonadati</taxon>
        <taxon>Bacteroidota</taxon>
        <taxon>Cytophagia</taxon>
        <taxon>Cytophagales</taxon>
        <taxon>Rhodocytophagaceae</taxon>
        <taxon>Xanthocytophaga</taxon>
    </lineage>
</organism>
<sequence>MKTVTLTDFITDLTQQGNVTVNATIEPFSEIEKQEACQVLEQYYATTLVDIPHTAPAFLPEAALWGAMLIYRACQSILLRHLTESQVRTYLLPYSGPPSAEAIYSIDLTLRFLPDLMHFAKGLSPDDVLVQLLRNTAQSWPFSSVGVDIEENSDHTTFIRLHPSLKYAYVDRIIQKRDHKRLTHPELYDLVKAALGIHADRFWPELKHVTKDLTHIEY</sequence>
<dbReference type="InterPro" id="IPR045549">
    <property type="entry name" value="bpX4"/>
</dbReference>
<evidence type="ECO:0000313" key="2">
    <source>
        <dbReference type="EMBL" id="MDJ1479732.1"/>
    </source>
</evidence>
<dbReference type="EMBL" id="JASJOS010000002">
    <property type="protein sequence ID" value="MDJ1479732.1"/>
    <property type="molecule type" value="Genomic_DNA"/>
</dbReference>
<dbReference type="Pfam" id="PF19920">
    <property type="entry name" value="bpX4"/>
    <property type="match status" value="1"/>
</dbReference>
<comment type="caution">
    <text evidence="2">The sequence shown here is derived from an EMBL/GenBank/DDBJ whole genome shotgun (WGS) entry which is preliminary data.</text>
</comment>